<keyword evidence="13 15" id="KW-0539">Nucleus</keyword>
<dbReference type="GO" id="GO:0006265">
    <property type="term" value="P:DNA topological change"/>
    <property type="evidence" value="ECO:0007669"/>
    <property type="project" value="EnsemblFungi"/>
</dbReference>
<dbReference type="GO" id="GO:0008821">
    <property type="term" value="F:crossover junction DNA endonuclease activity"/>
    <property type="evidence" value="ECO:0007669"/>
    <property type="project" value="UniProtKB-UniRule"/>
</dbReference>
<keyword evidence="7 15" id="KW-0255">Endonuclease</keyword>
<evidence type="ECO:0000256" key="8">
    <source>
        <dbReference type="ARBA" id="ARBA00022763"/>
    </source>
</evidence>
<dbReference type="eggNOG" id="KOG2379">
    <property type="taxonomic scope" value="Eukaryota"/>
</dbReference>
<dbReference type="Pfam" id="PF21292">
    <property type="entry name" value="EME1-MUS81_C"/>
    <property type="match status" value="1"/>
</dbReference>
<dbReference type="OMA" id="IKDTEHW"/>
<gene>
    <name evidence="18" type="ordered locus">Ecym_2318</name>
</gene>
<dbReference type="InterPro" id="IPR033309">
    <property type="entry name" value="Mus81"/>
</dbReference>
<comment type="subunit">
    <text evidence="15">Interacts with EME1.</text>
</comment>
<dbReference type="Pfam" id="PF21136">
    <property type="entry name" value="WHD_MUS81"/>
    <property type="match status" value="1"/>
</dbReference>
<dbReference type="GO" id="GO:0000727">
    <property type="term" value="P:double-strand break repair via break-induced replication"/>
    <property type="evidence" value="ECO:0007669"/>
    <property type="project" value="UniProtKB-UniRule"/>
</dbReference>
<dbReference type="FunFam" id="3.40.50.10130:FF:000011">
    <property type="entry name" value="Crossover junction endonuclease MUS81"/>
    <property type="match status" value="1"/>
</dbReference>
<dbReference type="FunCoup" id="G8JQ58">
    <property type="interactions" value="200"/>
</dbReference>
<dbReference type="GO" id="GO:0046872">
    <property type="term" value="F:metal ion binding"/>
    <property type="evidence" value="ECO:0007669"/>
    <property type="project" value="UniProtKB-UniRule"/>
</dbReference>
<keyword evidence="19" id="KW-1185">Reference proteome</keyword>
<evidence type="ECO:0000313" key="19">
    <source>
        <dbReference type="Proteomes" id="UP000006790"/>
    </source>
</evidence>
<dbReference type="HOGENOM" id="CLU_014329_1_0_1"/>
<protein>
    <recommendedName>
        <fullName evidence="4 15">Crossover junction endonuclease MUS81</fullName>
        <ecNumber evidence="15">3.1.22.-</ecNumber>
    </recommendedName>
</protein>
<sequence length="610" mass="69921">MSFPSDLKQLFIKWLEEEIANCGPRKEKVAMVYFRACESLRKYESAITETNQLLKVKGIGNAIKNMLSKHLDEYYMRENIPKPSNHIESEDGPRSRIRVRATNDESGNEDGSPKKKKRSYVPRKRSGAYAILLAMLQLGSPSSGLTKEEIVEVAAKYCDASFISNPLTREYHSAWNSIKILIERNLVLEQGRPRRYVITGLGQRMAETLKEATNVTFPEDSSYYKKKVNENSLVDEKSENTVNLSELIRTRRVSVAELDTTQSFIDKSSIISNTSAVVRRMHTIAYSSPKNVNPRSSSPLKGYKDGIIKARWGGVSYELWECGQYDVKLYIDHREVRSKSDRDFFVNALATRGIAAEGKVLALGDIIWVAKHKASGKECVLNFLLERKRLDDLSMSIKDNRFMEQKNRLKKTKCKHIFYLIEETSASELSGMEDALKTSIWMTAVYNNFHIKRTKNADETVEWLHNMTHSIIRYYKKKTLLLIRPKDVSNQDDYGLLLSRFRGQFERNGSRIECCHGYNCFQEVLGKTNMMTVKELYLRTLMLTRGVSLEKAIAIQSKFPTLKALLLAYLKCSSEEEGREMVYNELIDQPASRKIGKALSDTLWNTFGKK</sequence>
<dbReference type="GO" id="GO:0048476">
    <property type="term" value="C:Holliday junction resolvase complex"/>
    <property type="evidence" value="ECO:0007669"/>
    <property type="project" value="UniProtKB-UniRule"/>
</dbReference>
<dbReference type="Gene3D" id="3.40.50.10130">
    <property type="match status" value="1"/>
</dbReference>
<keyword evidence="14" id="KW-0469">Meiosis</keyword>
<dbReference type="STRING" id="931890.G8JQ58"/>
<accession>G8JQ58</accession>
<evidence type="ECO:0000256" key="5">
    <source>
        <dbReference type="ARBA" id="ARBA00022722"/>
    </source>
</evidence>
<dbReference type="GO" id="GO:0048257">
    <property type="term" value="F:3'-flap endonuclease activity"/>
    <property type="evidence" value="ECO:0007669"/>
    <property type="project" value="TreeGrafter"/>
</dbReference>
<keyword evidence="12 15" id="KW-0234">DNA repair</keyword>
<dbReference type="GO" id="GO:0005634">
    <property type="term" value="C:nucleus"/>
    <property type="evidence" value="ECO:0007669"/>
    <property type="project" value="UniProtKB-SubCell"/>
</dbReference>
<feature type="region of interest" description="Disordered" evidence="16">
    <location>
        <begin position="82"/>
        <end position="122"/>
    </location>
</feature>
<evidence type="ECO:0000256" key="4">
    <source>
        <dbReference type="ARBA" id="ARBA00017114"/>
    </source>
</evidence>
<dbReference type="InterPro" id="IPR006166">
    <property type="entry name" value="ERCC4_domain"/>
</dbReference>
<dbReference type="PANTHER" id="PTHR13451">
    <property type="entry name" value="CLASS II CROSSOVER JUNCTION ENDONUCLEASE MUS81"/>
    <property type="match status" value="1"/>
</dbReference>
<dbReference type="SMART" id="SM00891">
    <property type="entry name" value="ERCC4"/>
    <property type="match status" value="1"/>
</dbReference>
<feature type="domain" description="ERCC4" evidence="17">
    <location>
        <begin position="328"/>
        <end position="425"/>
    </location>
</feature>
<dbReference type="SUPFAM" id="SSF47802">
    <property type="entry name" value="DNA polymerase beta, N-terminal domain-like"/>
    <property type="match status" value="1"/>
</dbReference>
<dbReference type="InterPro" id="IPR042530">
    <property type="entry name" value="EME1/EME2_C"/>
</dbReference>
<dbReference type="Pfam" id="PF14716">
    <property type="entry name" value="HHH_8"/>
    <property type="match status" value="1"/>
</dbReference>
<dbReference type="GO" id="GO:0003677">
    <property type="term" value="F:DNA binding"/>
    <property type="evidence" value="ECO:0007669"/>
    <property type="project" value="UniProtKB-UniRule"/>
</dbReference>
<dbReference type="InterPro" id="IPR047417">
    <property type="entry name" value="WHD_MUS81"/>
</dbReference>
<reference evidence="19" key="1">
    <citation type="journal article" date="2012" name="G3 (Bethesda)">
        <title>Pichia sorbitophila, an interspecies yeast hybrid reveals early steps of genome resolution following polyploidization.</title>
        <authorList>
            <person name="Leh Louis V."/>
            <person name="Despons L."/>
            <person name="Friedrich A."/>
            <person name="Martin T."/>
            <person name="Durrens P."/>
            <person name="Casaregola S."/>
            <person name="Neuveglise C."/>
            <person name="Fairhead C."/>
            <person name="Marck C."/>
            <person name="Cruz J.A."/>
            <person name="Straub M.L."/>
            <person name="Kugler V."/>
            <person name="Sacerdot C."/>
            <person name="Uzunov Z."/>
            <person name="Thierry A."/>
            <person name="Weiss S."/>
            <person name="Bleykasten C."/>
            <person name="De Montigny J."/>
            <person name="Jacques N."/>
            <person name="Jung P."/>
            <person name="Lemaire M."/>
            <person name="Mallet S."/>
            <person name="Morel G."/>
            <person name="Richard G.F."/>
            <person name="Sarkar A."/>
            <person name="Savel G."/>
            <person name="Schacherer J."/>
            <person name="Seret M.L."/>
            <person name="Talla E."/>
            <person name="Samson G."/>
            <person name="Jubin C."/>
            <person name="Poulain J."/>
            <person name="Vacherie B."/>
            <person name="Barbe V."/>
            <person name="Pelletier E."/>
            <person name="Sherman D.J."/>
            <person name="Westhof E."/>
            <person name="Weissenbach J."/>
            <person name="Baret P.V."/>
            <person name="Wincker P."/>
            <person name="Gaillardin C."/>
            <person name="Dujon B."/>
            <person name="Souciet J.L."/>
        </authorList>
    </citation>
    <scope>NUCLEOTIDE SEQUENCE [LARGE SCALE GENOMIC DNA]</scope>
    <source>
        <strain evidence="19">CBS 270.75 / DBVPG 7215 / KCTC 17166 / NRRL Y-17582</strain>
    </source>
</reference>
<feature type="compositionally biased region" description="Basic and acidic residues" evidence="16">
    <location>
        <begin position="82"/>
        <end position="94"/>
    </location>
</feature>
<dbReference type="SUPFAM" id="SSF52980">
    <property type="entry name" value="Restriction endonuclease-like"/>
    <property type="match status" value="1"/>
</dbReference>
<comment type="subcellular location">
    <subcellularLocation>
        <location evidence="2 15">Nucleus</location>
    </subcellularLocation>
</comment>
<dbReference type="OrthoDB" id="5963188at2759"/>
<evidence type="ECO:0000256" key="2">
    <source>
        <dbReference type="ARBA" id="ARBA00004123"/>
    </source>
</evidence>
<evidence type="ECO:0000256" key="6">
    <source>
        <dbReference type="ARBA" id="ARBA00022723"/>
    </source>
</evidence>
<evidence type="ECO:0000256" key="14">
    <source>
        <dbReference type="ARBA" id="ARBA00023254"/>
    </source>
</evidence>
<dbReference type="InterPro" id="IPR011335">
    <property type="entry name" value="Restrct_endonuc-II-like"/>
</dbReference>
<evidence type="ECO:0000256" key="10">
    <source>
        <dbReference type="ARBA" id="ARBA00022842"/>
    </source>
</evidence>
<dbReference type="GO" id="GO:0000712">
    <property type="term" value="P:resolution of meiotic recombination intermediates"/>
    <property type="evidence" value="ECO:0007669"/>
    <property type="project" value="EnsemblFungi"/>
</dbReference>
<dbReference type="AlphaFoldDB" id="G8JQ58"/>
<dbReference type="InterPro" id="IPR036388">
    <property type="entry name" value="WH-like_DNA-bd_sf"/>
</dbReference>
<dbReference type="Gene3D" id="1.10.150.670">
    <property type="entry name" value="Crossover junction endonuclease EME1, DNA-binding domain"/>
    <property type="match status" value="1"/>
</dbReference>
<dbReference type="InterPro" id="IPR047416">
    <property type="entry name" value="XPF_nuclease_Mus81"/>
</dbReference>
<evidence type="ECO:0000256" key="13">
    <source>
        <dbReference type="ARBA" id="ARBA00023242"/>
    </source>
</evidence>
<dbReference type="Gene3D" id="1.10.150.110">
    <property type="entry name" value="DNA polymerase beta, N-terminal domain-like"/>
    <property type="match status" value="1"/>
</dbReference>
<dbReference type="EC" id="3.1.22.-" evidence="15"/>
<dbReference type="CDD" id="cd20074">
    <property type="entry name" value="XPF_nuclease_Mus81"/>
    <property type="match status" value="1"/>
</dbReference>
<comment type="function">
    <text evidence="15">Interacts with EME1 to form a DNA structure-specific endonuclease with substrate preference for branched DNA structures with a 5'-end at the branch nick. Typical substrates include 3'-flap structures, D-loops, replication forks and nicked Holliday junctions. May be required in mitosis for the processing of stalled or collapsed replication fork intermediates. May be required in meiosis for the repair of meiosis-specific double strand breaks subsequent to single-end invasion (SEI).</text>
</comment>
<evidence type="ECO:0000256" key="12">
    <source>
        <dbReference type="ARBA" id="ARBA00023204"/>
    </source>
</evidence>
<organism evidence="18 19">
    <name type="scientific">Eremothecium cymbalariae (strain CBS 270.75 / DBVPG 7215 / KCTC 17166 / NRRL Y-17582)</name>
    <name type="common">Yeast</name>
    <dbReference type="NCBI Taxonomy" id="931890"/>
    <lineage>
        <taxon>Eukaryota</taxon>
        <taxon>Fungi</taxon>
        <taxon>Dikarya</taxon>
        <taxon>Ascomycota</taxon>
        <taxon>Saccharomycotina</taxon>
        <taxon>Saccharomycetes</taxon>
        <taxon>Saccharomycetales</taxon>
        <taxon>Saccharomycetaceae</taxon>
        <taxon>Eremothecium</taxon>
    </lineage>
</organism>
<dbReference type="InterPro" id="IPR027421">
    <property type="entry name" value="DNA_pol_lamdba_lyase_dom_sf"/>
</dbReference>
<evidence type="ECO:0000313" key="18">
    <source>
        <dbReference type="EMBL" id="AET38060.1"/>
    </source>
</evidence>
<dbReference type="GO" id="GO:0004857">
    <property type="term" value="F:enzyme inhibitor activity"/>
    <property type="evidence" value="ECO:0007669"/>
    <property type="project" value="EnsemblFungi"/>
</dbReference>
<dbReference type="CDD" id="cd21036">
    <property type="entry name" value="WH_MUS81"/>
    <property type="match status" value="1"/>
</dbReference>
<dbReference type="KEGG" id="erc:Ecym_2318"/>
<dbReference type="GeneID" id="11473059"/>
<keyword evidence="11 15" id="KW-0233">DNA recombination</keyword>
<comment type="cofactor">
    <cofactor evidence="1 15">
        <name>Mg(2+)</name>
        <dbReference type="ChEBI" id="CHEBI:18420"/>
    </cofactor>
</comment>
<evidence type="ECO:0000256" key="11">
    <source>
        <dbReference type="ARBA" id="ARBA00023172"/>
    </source>
</evidence>
<dbReference type="InterPro" id="IPR010996">
    <property type="entry name" value="HHH_MUS81"/>
</dbReference>
<name>G8JQ58_ERECY</name>
<evidence type="ECO:0000256" key="9">
    <source>
        <dbReference type="ARBA" id="ARBA00022801"/>
    </source>
</evidence>
<evidence type="ECO:0000256" key="16">
    <source>
        <dbReference type="SAM" id="MobiDB-lite"/>
    </source>
</evidence>
<dbReference type="FunFam" id="1.10.10.10:FF:000307">
    <property type="entry name" value="Crossover junction endonuclease MUS81"/>
    <property type="match status" value="1"/>
</dbReference>
<keyword evidence="9 15" id="KW-0378">Hydrolase</keyword>
<dbReference type="Pfam" id="PF02732">
    <property type="entry name" value="ERCC4"/>
    <property type="match status" value="1"/>
</dbReference>
<evidence type="ECO:0000259" key="17">
    <source>
        <dbReference type="SMART" id="SM00891"/>
    </source>
</evidence>
<keyword evidence="6 15" id="KW-0479">Metal-binding</keyword>
<dbReference type="EMBL" id="CP002498">
    <property type="protein sequence ID" value="AET38060.1"/>
    <property type="molecule type" value="Genomic_DNA"/>
</dbReference>
<dbReference type="PANTHER" id="PTHR13451:SF0">
    <property type="entry name" value="CROSSOVER JUNCTION ENDONUCLEASE MUS81"/>
    <property type="match status" value="1"/>
</dbReference>
<dbReference type="GO" id="GO:0031573">
    <property type="term" value="P:mitotic intra-S DNA damage checkpoint signaling"/>
    <property type="evidence" value="ECO:0007669"/>
    <property type="project" value="TreeGrafter"/>
</dbReference>
<dbReference type="RefSeq" id="XP_003644877.1">
    <property type="nucleotide sequence ID" value="XM_003644829.1"/>
</dbReference>
<keyword evidence="8 15" id="KW-0227">DNA damage</keyword>
<dbReference type="Proteomes" id="UP000006790">
    <property type="component" value="Chromosome 2"/>
</dbReference>
<evidence type="ECO:0000256" key="15">
    <source>
        <dbReference type="RuleBase" id="RU369042"/>
    </source>
</evidence>
<keyword evidence="10 15" id="KW-0460">Magnesium</keyword>
<keyword evidence="5 15" id="KW-0540">Nuclease</keyword>
<evidence type="ECO:0000256" key="1">
    <source>
        <dbReference type="ARBA" id="ARBA00001946"/>
    </source>
</evidence>
<dbReference type="Gene3D" id="1.10.10.10">
    <property type="entry name" value="Winged helix-like DNA-binding domain superfamily/Winged helix DNA-binding domain"/>
    <property type="match status" value="1"/>
</dbReference>
<proteinExistence type="inferred from homology"/>
<comment type="similarity">
    <text evidence="3 15">Belongs to the XPF family.</text>
</comment>
<evidence type="ECO:0000256" key="7">
    <source>
        <dbReference type="ARBA" id="ARBA00022759"/>
    </source>
</evidence>
<evidence type="ECO:0000256" key="3">
    <source>
        <dbReference type="ARBA" id="ARBA00010015"/>
    </source>
</evidence>
<dbReference type="InParanoid" id="G8JQ58"/>
<dbReference type="GO" id="GO:0006308">
    <property type="term" value="P:DNA catabolic process"/>
    <property type="evidence" value="ECO:0007669"/>
    <property type="project" value="UniProtKB-UniRule"/>
</dbReference>